<protein>
    <submittedName>
        <fullName evidence="1">Uncharacterized protein</fullName>
    </submittedName>
</protein>
<dbReference type="AlphaFoldDB" id="A0A0E9U8Z7"/>
<evidence type="ECO:0000313" key="1">
    <source>
        <dbReference type="EMBL" id="JAH62364.1"/>
    </source>
</evidence>
<organism evidence="1">
    <name type="scientific">Anguilla anguilla</name>
    <name type="common">European freshwater eel</name>
    <name type="synonym">Muraena anguilla</name>
    <dbReference type="NCBI Taxonomy" id="7936"/>
    <lineage>
        <taxon>Eukaryota</taxon>
        <taxon>Metazoa</taxon>
        <taxon>Chordata</taxon>
        <taxon>Craniata</taxon>
        <taxon>Vertebrata</taxon>
        <taxon>Euteleostomi</taxon>
        <taxon>Actinopterygii</taxon>
        <taxon>Neopterygii</taxon>
        <taxon>Teleostei</taxon>
        <taxon>Anguilliformes</taxon>
        <taxon>Anguillidae</taxon>
        <taxon>Anguilla</taxon>
    </lineage>
</organism>
<name>A0A0E9U8Z7_ANGAN</name>
<proteinExistence type="predicted"/>
<reference evidence="1" key="1">
    <citation type="submission" date="2014-11" db="EMBL/GenBank/DDBJ databases">
        <authorList>
            <person name="Amaro Gonzalez C."/>
        </authorList>
    </citation>
    <scope>NUCLEOTIDE SEQUENCE</scope>
</reference>
<sequence>MNQEHSRPIHPIHPLSIPGYPGQVCRSSINLTKCLWTVGGNQSYI</sequence>
<reference evidence="1" key="2">
    <citation type="journal article" date="2015" name="Fish Shellfish Immunol.">
        <title>Early steps in the European eel (Anguilla anguilla)-Vibrio vulnificus interaction in the gills: Role of the RtxA13 toxin.</title>
        <authorList>
            <person name="Callol A."/>
            <person name="Pajuelo D."/>
            <person name="Ebbesson L."/>
            <person name="Teles M."/>
            <person name="MacKenzie S."/>
            <person name="Amaro C."/>
        </authorList>
    </citation>
    <scope>NUCLEOTIDE SEQUENCE</scope>
</reference>
<dbReference type="EMBL" id="GBXM01046213">
    <property type="protein sequence ID" value="JAH62364.1"/>
    <property type="molecule type" value="Transcribed_RNA"/>
</dbReference>
<accession>A0A0E9U8Z7</accession>